<reference evidence="2 3" key="1">
    <citation type="submission" date="2016-10" db="EMBL/GenBank/DDBJ databases">
        <authorList>
            <person name="de Groot N.N."/>
        </authorList>
    </citation>
    <scope>NUCLEOTIDE SEQUENCE [LARGE SCALE GENOMIC DNA]</scope>
    <source>
        <strain evidence="2 3">CGMCC 1.6848</strain>
    </source>
</reference>
<dbReference type="PANTHER" id="PTHR43441">
    <property type="entry name" value="RIBOSOMAL-PROTEIN-SERINE ACETYLTRANSFERASE"/>
    <property type="match status" value="1"/>
</dbReference>
<dbReference type="STRING" id="442341.SAMN04487959_101166"/>
<feature type="domain" description="N-acetyltransferase" evidence="1">
    <location>
        <begin position="21"/>
        <end position="170"/>
    </location>
</feature>
<proteinExistence type="predicted"/>
<dbReference type="Pfam" id="PF13302">
    <property type="entry name" value="Acetyltransf_3"/>
    <property type="match status" value="1"/>
</dbReference>
<keyword evidence="2" id="KW-0808">Transferase</keyword>
<dbReference type="InterPro" id="IPR051908">
    <property type="entry name" value="Ribosomal_N-acetyltransferase"/>
</dbReference>
<evidence type="ECO:0000313" key="3">
    <source>
        <dbReference type="Proteomes" id="UP000199040"/>
    </source>
</evidence>
<evidence type="ECO:0000259" key="1">
    <source>
        <dbReference type="PROSITE" id="PS51186"/>
    </source>
</evidence>
<dbReference type="GO" id="GO:0008999">
    <property type="term" value="F:protein-N-terminal-alanine acetyltransferase activity"/>
    <property type="evidence" value="ECO:0007669"/>
    <property type="project" value="TreeGrafter"/>
</dbReference>
<dbReference type="PANTHER" id="PTHR43441:SF12">
    <property type="entry name" value="RIBOSOMAL N-ACETYLTRANSFERASE YDAF-RELATED"/>
    <property type="match status" value="1"/>
</dbReference>
<dbReference type="PROSITE" id="PS51186">
    <property type="entry name" value="GNAT"/>
    <property type="match status" value="1"/>
</dbReference>
<keyword evidence="3" id="KW-1185">Reference proteome</keyword>
<dbReference type="AlphaFoldDB" id="A0A1I2Y2Q5"/>
<dbReference type="Proteomes" id="UP000199040">
    <property type="component" value="Unassembled WGS sequence"/>
</dbReference>
<dbReference type="EMBL" id="FOPY01000001">
    <property type="protein sequence ID" value="SFH19226.1"/>
    <property type="molecule type" value="Genomic_DNA"/>
</dbReference>
<sequence>MFYRRIGDDLQVALTLPQHAEALFALTDENRAYLKEWLPWLGAVTTVDATRRFIDLTLDNFAKGTALHEVLLYQGEIVGVLGFNTIDKTNGIGRVGYWLGEAYTRRGLMTAAVADLLHLGFQELQLQRVEIRCATENRRSRAIPERLGFQFEGTLRSVERVGQRLHSPAVYGLLRSEFQAKD</sequence>
<dbReference type="InterPro" id="IPR000182">
    <property type="entry name" value="GNAT_dom"/>
</dbReference>
<protein>
    <submittedName>
        <fullName evidence="2">Ribosomal-protein-serine acetyltransferase</fullName>
    </submittedName>
</protein>
<dbReference type="GO" id="GO:1990189">
    <property type="term" value="F:protein N-terminal-serine acetyltransferase activity"/>
    <property type="evidence" value="ECO:0007669"/>
    <property type="project" value="TreeGrafter"/>
</dbReference>
<gene>
    <name evidence="2" type="ORF">SAMN04487959_101166</name>
</gene>
<dbReference type="SUPFAM" id="SSF55729">
    <property type="entry name" value="Acyl-CoA N-acyltransferases (Nat)"/>
    <property type="match status" value="1"/>
</dbReference>
<name>A0A1I2Y2Q5_9GAMM</name>
<evidence type="ECO:0000313" key="2">
    <source>
        <dbReference type="EMBL" id="SFH19226.1"/>
    </source>
</evidence>
<dbReference type="InterPro" id="IPR016181">
    <property type="entry name" value="Acyl_CoA_acyltransferase"/>
</dbReference>
<accession>A0A1I2Y2Q5</accession>
<dbReference type="GO" id="GO:0005737">
    <property type="term" value="C:cytoplasm"/>
    <property type="evidence" value="ECO:0007669"/>
    <property type="project" value="TreeGrafter"/>
</dbReference>
<dbReference type="RefSeq" id="WP_092842746.1">
    <property type="nucleotide sequence ID" value="NZ_FOPY01000001.1"/>
</dbReference>
<organism evidence="2 3">
    <name type="scientific">Modicisalibacter xianhensis</name>
    <dbReference type="NCBI Taxonomy" id="442341"/>
    <lineage>
        <taxon>Bacteria</taxon>
        <taxon>Pseudomonadati</taxon>
        <taxon>Pseudomonadota</taxon>
        <taxon>Gammaproteobacteria</taxon>
        <taxon>Oceanospirillales</taxon>
        <taxon>Halomonadaceae</taxon>
        <taxon>Modicisalibacter</taxon>
    </lineage>
</organism>
<dbReference type="Gene3D" id="3.40.630.30">
    <property type="match status" value="1"/>
</dbReference>